<gene>
    <name evidence="1" type="ORF">SAMN05216388_1017102</name>
</gene>
<accession>A0A1H8S1N5</accession>
<keyword evidence="2" id="KW-1185">Reference proteome</keyword>
<proteinExistence type="predicted"/>
<evidence type="ECO:0000313" key="1">
    <source>
        <dbReference type="EMBL" id="SEO72093.1"/>
    </source>
</evidence>
<dbReference type="AlphaFoldDB" id="A0A1H8S1N5"/>
<dbReference type="RefSeq" id="WP_092662139.1">
    <property type="nucleotide sequence ID" value="NZ_FOCX01000017.1"/>
</dbReference>
<dbReference type="Proteomes" id="UP000198775">
    <property type="component" value="Unassembled WGS sequence"/>
</dbReference>
<dbReference type="EMBL" id="FOCX01000017">
    <property type="protein sequence ID" value="SEO72093.1"/>
    <property type="molecule type" value="Genomic_DNA"/>
</dbReference>
<organism evidence="1 2">
    <name type="scientific">Halorientalis persicus</name>
    <dbReference type="NCBI Taxonomy" id="1367881"/>
    <lineage>
        <taxon>Archaea</taxon>
        <taxon>Methanobacteriati</taxon>
        <taxon>Methanobacteriota</taxon>
        <taxon>Stenosarchaea group</taxon>
        <taxon>Halobacteria</taxon>
        <taxon>Halobacteriales</taxon>
        <taxon>Haloarculaceae</taxon>
        <taxon>Halorientalis</taxon>
    </lineage>
</organism>
<evidence type="ECO:0000313" key="2">
    <source>
        <dbReference type="Proteomes" id="UP000198775"/>
    </source>
</evidence>
<name>A0A1H8S1N5_9EURY</name>
<reference evidence="2" key="1">
    <citation type="submission" date="2016-10" db="EMBL/GenBank/DDBJ databases">
        <authorList>
            <person name="Varghese N."/>
            <person name="Submissions S."/>
        </authorList>
    </citation>
    <scope>NUCLEOTIDE SEQUENCE [LARGE SCALE GENOMIC DNA]</scope>
    <source>
        <strain evidence="2">IBRC-M 10043</strain>
    </source>
</reference>
<evidence type="ECO:0008006" key="3">
    <source>
        <dbReference type="Google" id="ProtNLM"/>
    </source>
</evidence>
<sequence length="68" mass="7647">MARINANVDVPTDSTDDLLEILDNLARDIGNVEDRAERLQEHDIELDLKRQDGEITVSLKQATEETNA</sequence>
<protein>
    <recommendedName>
        <fullName evidence="3">Amphi-Trp domain-containing protein</fullName>
    </recommendedName>
</protein>